<evidence type="ECO:0000313" key="3">
    <source>
        <dbReference type="Proteomes" id="UP000255106"/>
    </source>
</evidence>
<dbReference type="Proteomes" id="UP000255106">
    <property type="component" value="Unassembled WGS sequence"/>
</dbReference>
<organism evidence="2 3">
    <name type="scientific">Enterobacter cloacae</name>
    <dbReference type="NCBI Taxonomy" id="550"/>
    <lineage>
        <taxon>Bacteria</taxon>
        <taxon>Pseudomonadati</taxon>
        <taxon>Pseudomonadota</taxon>
        <taxon>Gammaproteobacteria</taxon>
        <taxon>Enterobacterales</taxon>
        <taxon>Enterobacteriaceae</taxon>
        <taxon>Enterobacter</taxon>
        <taxon>Enterobacter cloacae complex</taxon>
    </lineage>
</organism>
<evidence type="ECO:0000256" key="1">
    <source>
        <dbReference type="SAM" id="MobiDB-lite"/>
    </source>
</evidence>
<dbReference type="AlphaFoldDB" id="A0A377LP02"/>
<protein>
    <submittedName>
        <fullName evidence="2">Uncharacterized protein</fullName>
    </submittedName>
</protein>
<accession>A0A377LP02</accession>
<sequence>MTITSTPQISSIGKVITTNTLHKVGTLTMTNSRALDLGIDPISGEVTIVDGSTGATCTKYTRNTVSGVLCELLEYTFVGEDITGYNPGLALTSSRVNGVLQSHMNGGTGLAAEITFDESNWYSISRRHPERHSRAGEYLPRGAAKKRRQGVPENLPPEGADFGAWRRRGMATI</sequence>
<gene>
    <name evidence="2" type="ORF">NCTC10005_00457</name>
</gene>
<evidence type="ECO:0000313" key="2">
    <source>
        <dbReference type="EMBL" id="STQ07822.1"/>
    </source>
</evidence>
<name>A0A377LP02_ENTCL</name>
<reference evidence="2 3" key="1">
    <citation type="submission" date="2018-06" db="EMBL/GenBank/DDBJ databases">
        <authorList>
            <consortium name="Pathogen Informatics"/>
            <person name="Doyle S."/>
        </authorList>
    </citation>
    <scope>NUCLEOTIDE SEQUENCE [LARGE SCALE GENOMIC DNA]</scope>
    <source>
        <strain evidence="2 3">NCTC10005</strain>
    </source>
</reference>
<proteinExistence type="predicted"/>
<dbReference type="EMBL" id="UGJB01000004">
    <property type="protein sequence ID" value="STQ07822.1"/>
    <property type="molecule type" value="Genomic_DNA"/>
</dbReference>
<feature type="region of interest" description="Disordered" evidence="1">
    <location>
        <begin position="132"/>
        <end position="162"/>
    </location>
</feature>